<dbReference type="Proteomes" id="UP000422572">
    <property type="component" value="Chromosome"/>
</dbReference>
<dbReference type="InterPro" id="IPR045851">
    <property type="entry name" value="AMP-bd_C_sf"/>
</dbReference>
<dbReference type="InterPro" id="IPR042099">
    <property type="entry name" value="ANL_N_sf"/>
</dbReference>
<dbReference type="InterPro" id="IPR000873">
    <property type="entry name" value="AMP-dep_synth/lig_dom"/>
</dbReference>
<evidence type="ECO:0000259" key="1">
    <source>
        <dbReference type="Pfam" id="PF00501"/>
    </source>
</evidence>
<dbReference type="InterPro" id="IPR020845">
    <property type="entry name" value="AMP-binding_CS"/>
</dbReference>
<feature type="domain" description="AMP-binding enzyme C-terminal" evidence="2">
    <location>
        <begin position="448"/>
        <end position="524"/>
    </location>
</feature>
<dbReference type="Pfam" id="PF00501">
    <property type="entry name" value="AMP-binding"/>
    <property type="match status" value="1"/>
</dbReference>
<keyword evidence="4" id="KW-1185">Reference proteome</keyword>
<dbReference type="InterPro" id="IPR050237">
    <property type="entry name" value="ATP-dep_AMP-bd_enzyme"/>
</dbReference>
<evidence type="ECO:0000313" key="3">
    <source>
        <dbReference type="EMBL" id="QGV82215.1"/>
    </source>
</evidence>
<reference evidence="3 4" key="1">
    <citation type="submission" date="2018-12" db="EMBL/GenBank/DDBJ databases">
        <title>Complete genome sequence of Streptomyces ficellus NRRL8067, the producer of ficellomycin, feldamycin and nojirimycin.</title>
        <authorList>
            <person name="Zhang H."/>
            <person name="Yue R."/>
            <person name="Liu Y."/>
            <person name="Li M."/>
            <person name="Mu H."/>
            <person name="Zhang J."/>
        </authorList>
    </citation>
    <scope>NUCLEOTIDE SEQUENCE [LARGE SCALE GENOMIC DNA]</scope>
    <source>
        <strain evidence="3 4">NRRL 8067</strain>
    </source>
</reference>
<evidence type="ECO:0000259" key="2">
    <source>
        <dbReference type="Pfam" id="PF13193"/>
    </source>
</evidence>
<dbReference type="Gene3D" id="3.40.50.12780">
    <property type="entry name" value="N-terminal domain of ligase-like"/>
    <property type="match status" value="1"/>
</dbReference>
<proteinExistence type="predicted"/>
<dbReference type="EMBL" id="CP034279">
    <property type="protein sequence ID" value="QGV82215.1"/>
    <property type="molecule type" value="Genomic_DNA"/>
</dbReference>
<dbReference type="OrthoDB" id="3443462at2"/>
<accession>A0A6I6FR85</accession>
<dbReference type="KEGG" id="sfic:EIZ62_31135"/>
<dbReference type="Gene3D" id="3.30.300.30">
    <property type="match status" value="1"/>
</dbReference>
<dbReference type="RefSeq" id="WP_156695954.1">
    <property type="nucleotide sequence ID" value="NZ_CP034279.1"/>
</dbReference>
<sequence>MEYNLADLFESVVDVVPDREALVHIDHPGTGAERRLTYAELDAAANRLAHHLLGAGLRPGEHLGLHLYNGVEYVQTVLACLKARIVPVNVNYRYMEEELVYLYRDADLAALVFDAEFTDRVAAALPRTEKLRHLVRVGTPPRGAPDTRCTAFTEAVAAGSPERGFGPRSGDDLFIIYTGGTTGMPKGVMWRQEDLFFSGLGGGAPTGEPVKCPEELAERVAAGGEGIAFFPTPPLMHGTSTLTAFIGFNFGQRVVLHSRFVPHEVLRTMEKERVTSVSLVGDAMLRPLIDALSGPLRGVDLSSLFSVSSSGAIMSETVREQFLALVPHVMLLNNFGSSESGFNGTATDDSGPEKGFRLRVNGRTQVVDPATCAPVAPGEVGRIAQRGHVPLGYYNDPVKTAETFFRRGGERWVLLGDMATVDDDGVVTVLGRGSQCINTGGEKVYPEEVEQALKAHPDVYDALVAGVPDPRWGHHVAAVVELRAGARPPSLDDIRHHCRARLAGYKVPRQLVITHRIQRSPSGKADYRWARAVAVEAVEAAEESGSGRGTALTERS</sequence>
<dbReference type="SUPFAM" id="SSF56801">
    <property type="entry name" value="Acetyl-CoA synthetase-like"/>
    <property type="match status" value="1"/>
</dbReference>
<organism evidence="3 4">
    <name type="scientific">Streptomyces ficellus</name>
    <dbReference type="NCBI Taxonomy" id="1977088"/>
    <lineage>
        <taxon>Bacteria</taxon>
        <taxon>Bacillati</taxon>
        <taxon>Actinomycetota</taxon>
        <taxon>Actinomycetes</taxon>
        <taxon>Kitasatosporales</taxon>
        <taxon>Streptomycetaceae</taxon>
        <taxon>Streptomyces</taxon>
    </lineage>
</organism>
<gene>
    <name evidence="3" type="ORF">EIZ62_31135</name>
</gene>
<dbReference type="PANTHER" id="PTHR43767">
    <property type="entry name" value="LONG-CHAIN-FATTY-ACID--COA LIGASE"/>
    <property type="match status" value="1"/>
</dbReference>
<dbReference type="PANTHER" id="PTHR43767:SF1">
    <property type="entry name" value="NONRIBOSOMAL PEPTIDE SYNTHASE PES1 (EUROFUNG)-RELATED"/>
    <property type="match status" value="1"/>
</dbReference>
<dbReference type="InterPro" id="IPR025110">
    <property type="entry name" value="AMP-bd_C"/>
</dbReference>
<dbReference type="GO" id="GO:0016878">
    <property type="term" value="F:acid-thiol ligase activity"/>
    <property type="evidence" value="ECO:0007669"/>
    <property type="project" value="UniProtKB-ARBA"/>
</dbReference>
<protein>
    <submittedName>
        <fullName evidence="3">Acyl-CoA synthetase</fullName>
    </submittedName>
</protein>
<name>A0A6I6FR85_9ACTN</name>
<dbReference type="AlphaFoldDB" id="A0A6I6FR85"/>
<dbReference type="Pfam" id="PF13193">
    <property type="entry name" value="AMP-binding_C"/>
    <property type="match status" value="1"/>
</dbReference>
<feature type="domain" description="AMP-dependent synthetase/ligase" evidence="1">
    <location>
        <begin position="10"/>
        <end position="394"/>
    </location>
</feature>
<dbReference type="CDD" id="cd05924">
    <property type="entry name" value="FACL_like_5"/>
    <property type="match status" value="1"/>
</dbReference>
<evidence type="ECO:0000313" key="4">
    <source>
        <dbReference type="Proteomes" id="UP000422572"/>
    </source>
</evidence>
<dbReference type="PROSITE" id="PS00455">
    <property type="entry name" value="AMP_BINDING"/>
    <property type="match status" value="1"/>
</dbReference>
<dbReference type="NCBIfam" id="NF005863">
    <property type="entry name" value="PRK07798.1"/>
    <property type="match status" value="1"/>
</dbReference>